<accession>A0A932FV30</accession>
<evidence type="ECO:0000259" key="7">
    <source>
        <dbReference type="Pfam" id="PF00924"/>
    </source>
</evidence>
<evidence type="ECO:0000256" key="1">
    <source>
        <dbReference type="ARBA" id="ARBA00004141"/>
    </source>
</evidence>
<evidence type="ECO:0000256" key="2">
    <source>
        <dbReference type="ARBA" id="ARBA00008017"/>
    </source>
</evidence>
<dbReference type="InterPro" id="IPR006685">
    <property type="entry name" value="MscS_channel_2nd"/>
</dbReference>
<keyword evidence="3 6" id="KW-0812">Transmembrane</keyword>
<reference evidence="8" key="1">
    <citation type="submission" date="2020-07" db="EMBL/GenBank/DDBJ databases">
        <title>Huge and variable diversity of episymbiotic CPR bacteria and DPANN archaea in groundwater ecosystems.</title>
        <authorList>
            <person name="He C.Y."/>
            <person name="Keren R."/>
            <person name="Whittaker M."/>
            <person name="Farag I.F."/>
            <person name="Doudna J."/>
            <person name="Cate J.H.D."/>
            <person name="Banfield J.F."/>
        </authorList>
    </citation>
    <scope>NUCLEOTIDE SEQUENCE</scope>
    <source>
        <strain evidence="8">NC_groundwater_672_Ag_B-0.1um_62_36</strain>
    </source>
</reference>
<dbReference type="Proteomes" id="UP000769766">
    <property type="component" value="Unassembled WGS sequence"/>
</dbReference>
<dbReference type="InterPro" id="IPR045275">
    <property type="entry name" value="MscS_archaea/bacteria_type"/>
</dbReference>
<dbReference type="AlphaFoldDB" id="A0A932FV30"/>
<dbReference type="PANTHER" id="PTHR30221:SF1">
    <property type="entry name" value="SMALL-CONDUCTANCE MECHANOSENSITIVE CHANNEL"/>
    <property type="match status" value="1"/>
</dbReference>
<dbReference type="PANTHER" id="PTHR30221">
    <property type="entry name" value="SMALL-CONDUCTANCE MECHANOSENSITIVE CHANNEL"/>
    <property type="match status" value="1"/>
</dbReference>
<comment type="subcellular location">
    <subcellularLocation>
        <location evidence="1">Membrane</location>
        <topology evidence="1">Multi-pass membrane protein</topology>
    </subcellularLocation>
</comment>
<protein>
    <submittedName>
        <fullName evidence="8">Mechanosensitive ion channel</fullName>
    </submittedName>
</protein>
<feature type="transmembrane region" description="Helical" evidence="6">
    <location>
        <begin position="63"/>
        <end position="85"/>
    </location>
</feature>
<sequence>MNAAVLEAKSFYELFVAHLTTYGMRIIGAVLLLVVGLQLAVLIRRNVLKNVRRVEADQILVHFLVNLSYAAAIIFVVIGALNVLGVQTTSVITVIGAAGLAVALALQGSLANLAAGILIIVEKYFRIGDYIEAGGASGMVMEVNLFTTLLQTTEGRKVIVPNAKIVAEKITVYPEPPTPAAPAASST</sequence>
<name>A0A932FV30_UNCTE</name>
<dbReference type="Pfam" id="PF00924">
    <property type="entry name" value="MS_channel_2nd"/>
    <property type="match status" value="1"/>
</dbReference>
<evidence type="ECO:0000256" key="5">
    <source>
        <dbReference type="ARBA" id="ARBA00023136"/>
    </source>
</evidence>
<evidence type="ECO:0000256" key="6">
    <source>
        <dbReference type="SAM" id="Phobius"/>
    </source>
</evidence>
<comment type="similarity">
    <text evidence="2">Belongs to the MscS (TC 1.A.23) family.</text>
</comment>
<dbReference type="Gene3D" id="1.10.287.1260">
    <property type="match status" value="1"/>
</dbReference>
<dbReference type="GO" id="GO:0008381">
    <property type="term" value="F:mechanosensitive monoatomic ion channel activity"/>
    <property type="evidence" value="ECO:0007669"/>
    <property type="project" value="InterPro"/>
</dbReference>
<evidence type="ECO:0000256" key="3">
    <source>
        <dbReference type="ARBA" id="ARBA00022692"/>
    </source>
</evidence>
<feature type="domain" description="Mechanosensitive ion channel MscS" evidence="7">
    <location>
        <begin position="109"/>
        <end position="171"/>
    </location>
</feature>
<keyword evidence="5 6" id="KW-0472">Membrane</keyword>
<feature type="transmembrane region" description="Helical" evidence="6">
    <location>
        <begin position="91"/>
        <end position="121"/>
    </location>
</feature>
<evidence type="ECO:0000256" key="4">
    <source>
        <dbReference type="ARBA" id="ARBA00022989"/>
    </source>
</evidence>
<dbReference type="SUPFAM" id="SSF50182">
    <property type="entry name" value="Sm-like ribonucleoproteins"/>
    <property type="match status" value="1"/>
</dbReference>
<dbReference type="InterPro" id="IPR011014">
    <property type="entry name" value="MscS_channel_TM-2"/>
</dbReference>
<dbReference type="Gene3D" id="2.30.30.60">
    <property type="match status" value="1"/>
</dbReference>
<evidence type="ECO:0000313" key="9">
    <source>
        <dbReference type="Proteomes" id="UP000769766"/>
    </source>
</evidence>
<evidence type="ECO:0000313" key="8">
    <source>
        <dbReference type="EMBL" id="MBI2876270.1"/>
    </source>
</evidence>
<dbReference type="InterPro" id="IPR010920">
    <property type="entry name" value="LSM_dom_sf"/>
</dbReference>
<comment type="caution">
    <text evidence="8">The sequence shown here is derived from an EMBL/GenBank/DDBJ whole genome shotgun (WGS) entry which is preliminary data.</text>
</comment>
<dbReference type="InterPro" id="IPR023408">
    <property type="entry name" value="MscS_beta-dom_sf"/>
</dbReference>
<dbReference type="GO" id="GO:0016020">
    <property type="term" value="C:membrane"/>
    <property type="evidence" value="ECO:0007669"/>
    <property type="project" value="UniProtKB-SubCell"/>
</dbReference>
<feature type="transmembrane region" description="Helical" evidence="6">
    <location>
        <begin position="22"/>
        <end position="43"/>
    </location>
</feature>
<organism evidence="8 9">
    <name type="scientific">Tectimicrobiota bacterium</name>
    <dbReference type="NCBI Taxonomy" id="2528274"/>
    <lineage>
        <taxon>Bacteria</taxon>
        <taxon>Pseudomonadati</taxon>
        <taxon>Nitrospinota/Tectimicrobiota group</taxon>
        <taxon>Candidatus Tectimicrobiota</taxon>
    </lineage>
</organism>
<dbReference type="SUPFAM" id="SSF82861">
    <property type="entry name" value="Mechanosensitive channel protein MscS (YggB), transmembrane region"/>
    <property type="match status" value="1"/>
</dbReference>
<keyword evidence="4 6" id="KW-1133">Transmembrane helix</keyword>
<dbReference type="EMBL" id="JACPRF010000163">
    <property type="protein sequence ID" value="MBI2876270.1"/>
    <property type="molecule type" value="Genomic_DNA"/>
</dbReference>
<proteinExistence type="inferred from homology"/>
<gene>
    <name evidence="8" type="ORF">HYY20_05255</name>
</gene>